<dbReference type="Proteomes" id="UP001602245">
    <property type="component" value="Unassembled WGS sequence"/>
</dbReference>
<reference evidence="2 3" key="1">
    <citation type="submission" date="2024-10" db="EMBL/GenBank/DDBJ databases">
        <title>The Natural Products Discovery Center: Release of the First 8490 Sequenced Strains for Exploring Actinobacteria Biosynthetic Diversity.</title>
        <authorList>
            <person name="Kalkreuter E."/>
            <person name="Kautsar S.A."/>
            <person name="Yang D."/>
            <person name="Bader C.D."/>
            <person name="Teijaro C.N."/>
            <person name="Fluegel L."/>
            <person name="Davis C.M."/>
            <person name="Simpson J.R."/>
            <person name="Lauterbach L."/>
            <person name="Steele A.D."/>
            <person name="Gui C."/>
            <person name="Meng S."/>
            <person name="Li G."/>
            <person name="Viehrig K."/>
            <person name="Ye F."/>
            <person name="Su P."/>
            <person name="Kiefer A.F."/>
            <person name="Nichols A."/>
            <person name="Cepeda A.J."/>
            <person name="Yan W."/>
            <person name="Fan B."/>
            <person name="Jiang Y."/>
            <person name="Adhikari A."/>
            <person name="Zheng C.-J."/>
            <person name="Schuster L."/>
            <person name="Cowan T.M."/>
            <person name="Smanski M.J."/>
            <person name="Chevrette M.G."/>
            <person name="De Carvalho L.P.S."/>
            <person name="Shen B."/>
        </authorList>
    </citation>
    <scope>NUCLEOTIDE SEQUENCE [LARGE SCALE GENOMIC DNA]</scope>
    <source>
        <strain evidence="2 3">NPDC000087</strain>
    </source>
</reference>
<organism evidence="2 3">
    <name type="scientific">Paractinoplanes globisporus</name>
    <dbReference type="NCBI Taxonomy" id="113565"/>
    <lineage>
        <taxon>Bacteria</taxon>
        <taxon>Bacillati</taxon>
        <taxon>Actinomycetota</taxon>
        <taxon>Actinomycetes</taxon>
        <taxon>Micromonosporales</taxon>
        <taxon>Micromonosporaceae</taxon>
        <taxon>Paractinoplanes</taxon>
    </lineage>
</organism>
<feature type="compositionally biased region" description="Polar residues" evidence="1">
    <location>
        <begin position="1"/>
        <end position="18"/>
    </location>
</feature>
<feature type="compositionally biased region" description="Low complexity" evidence="1">
    <location>
        <begin position="47"/>
        <end position="62"/>
    </location>
</feature>
<accession>A0ABW6WK32</accession>
<keyword evidence="3" id="KW-1185">Reference proteome</keyword>
<evidence type="ECO:0000313" key="3">
    <source>
        <dbReference type="Proteomes" id="UP001602245"/>
    </source>
</evidence>
<feature type="region of interest" description="Disordered" evidence="1">
    <location>
        <begin position="1"/>
        <end position="62"/>
    </location>
</feature>
<sequence>MASNATSNPSGSTQNASGTVIADGRPVYDAGRGHLMPAGYEAASAPQHGAARRGQAGHQRRG</sequence>
<protein>
    <submittedName>
        <fullName evidence="2">Uncharacterized protein</fullName>
    </submittedName>
</protein>
<proteinExistence type="predicted"/>
<dbReference type="RefSeq" id="WP_020513285.1">
    <property type="nucleotide sequence ID" value="NZ_JBIAZU010000005.1"/>
</dbReference>
<gene>
    <name evidence="2" type="ORF">ACFY35_29830</name>
</gene>
<dbReference type="EMBL" id="JBIAZU010000005">
    <property type="protein sequence ID" value="MFF5293653.1"/>
    <property type="molecule type" value="Genomic_DNA"/>
</dbReference>
<name>A0ABW6WK32_9ACTN</name>
<evidence type="ECO:0000313" key="2">
    <source>
        <dbReference type="EMBL" id="MFF5293653.1"/>
    </source>
</evidence>
<comment type="caution">
    <text evidence="2">The sequence shown here is derived from an EMBL/GenBank/DDBJ whole genome shotgun (WGS) entry which is preliminary data.</text>
</comment>
<evidence type="ECO:0000256" key="1">
    <source>
        <dbReference type="SAM" id="MobiDB-lite"/>
    </source>
</evidence>